<evidence type="ECO:0000313" key="2">
    <source>
        <dbReference type="EMBL" id="KAF1747026.1"/>
    </source>
</evidence>
<proteinExistence type="predicted"/>
<comment type="caution">
    <text evidence="2">The sequence shown here is derived from an EMBL/GenBank/DDBJ whole genome shotgun (WGS) entry which is preliminary data.</text>
</comment>
<dbReference type="AlphaFoldDB" id="A0A6A5FWQ2"/>
<keyword evidence="1" id="KW-0732">Signal</keyword>
<dbReference type="CTD" id="9798067"/>
<accession>A0A6A5FWQ2</accession>
<protein>
    <submittedName>
        <fullName evidence="2">Uncharacterized protein</fullName>
    </submittedName>
</protein>
<organism evidence="2 3">
    <name type="scientific">Caenorhabditis remanei</name>
    <name type="common">Caenorhabditis vulgaris</name>
    <dbReference type="NCBI Taxonomy" id="31234"/>
    <lineage>
        <taxon>Eukaryota</taxon>
        <taxon>Metazoa</taxon>
        <taxon>Ecdysozoa</taxon>
        <taxon>Nematoda</taxon>
        <taxon>Chromadorea</taxon>
        <taxon>Rhabditida</taxon>
        <taxon>Rhabditina</taxon>
        <taxon>Rhabditomorpha</taxon>
        <taxon>Rhabditoidea</taxon>
        <taxon>Rhabditidae</taxon>
        <taxon>Peloderinae</taxon>
        <taxon>Caenorhabditis</taxon>
    </lineage>
</organism>
<sequence>MMRFMLGFYIVLFSIPAIARYHSIEDQNNDPTVVQDAGKSHLLHNVDPVVARQNYKAHRYLLNMKRSIAFGRAGFRPGKRTVAINNF</sequence>
<dbReference type="EMBL" id="WUAV01000006">
    <property type="protein sequence ID" value="KAF1747026.1"/>
    <property type="molecule type" value="Genomic_DNA"/>
</dbReference>
<dbReference type="Proteomes" id="UP000483820">
    <property type="component" value="Chromosome X"/>
</dbReference>
<feature type="chain" id="PRO_5025536758" evidence="1">
    <location>
        <begin position="20"/>
        <end position="87"/>
    </location>
</feature>
<dbReference type="RefSeq" id="XP_003102585.2">
    <property type="nucleotide sequence ID" value="XM_003102537.2"/>
</dbReference>
<evidence type="ECO:0000313" key="3">
    <source>
        <dbReference type="Proteomes" id="UP000483820"/>
    </source>
</evidence>
<dbReference type="GeneID" id="9798067"/>
<reference evidence="2 3" key="1">
    <citation type="submission" date="2019-12" db="EMBL/GenBank/DDBJ databases">
        <title>Chromosome-level assembly of the Caenorhabditis remanei genome.</title>
        <authorList>
            <person name="Teterina A.A."/>
            <person name="Willis J.H."/>
            <person name="Phillips P.C."/>
        </authorList>
    </citation>
    <scope>NUCLEOTIDE SEQUENCE [LARGE SCALE GENOMIC DNA]</scope>
    <source>
        <strain evidence="2 3">PX506</strain>
        <tissue evidence="2">Whole organism</tissue>
    </source>
</reference>
<dbReference type="KEGG" id="crq:GCK72_023484"/>
<name>A0A6A5FWQ2_CAERE</name>
<evidence type="ECO:0000256" key="1">
    <source>
        <dbReference type="SAM" id="SignalP"/>
    </source>
</evidence>
<feature type="signal peptide" evidence="1">
    <location>
        <begin position="1"/>
        <end position="19"/>
    </location>
</feature>
<gene>
    <name evidence="2" type="ORF">GCK72_023484</name>
</gene>